<sequence length="120" mass="13495">MKNSSSSRKWYSLIDDESQSKGKLQLSLDFDVSAAPNELLPQKGDIVRLTGCGADDHRGHIVRAFTTAERSTVDYDDHAKNEMTMHCDDDFGSYEEKHDDEDDSTVPEQLLCPITVFLDP</sequence>
<reference evidence="1 2" key="1">
    <citation type="journal article" date="2022" name="bioRxiv">
        <title>The genome of the oomycete Peronosclerospora sorghi, a cosmopolitan pathogen of maize and sorghum, is inflated with dispersed pseudogenes.</title>
        <authorList>
            <person name="Fletcher K."/>
            <person name="Martin F."/>
            <person name="Isakeit T."/>
            <person name="Cavanaugh K."/>
            <person name="Magill C."/>
            <person name="Michelmore R."/>
        </authorList>
    </citation>
    <scope>NUCLEOTIDE SEQUENCE [LARGE SCALE GENOMIC DNA]</scope>
    <source>
        <strain evidence="1">P6</strain>
    </source>
</reference>
<evidence type="ECO:0000313" key="1">
    <source>
        <dbReference type="EMBL" id="KAI9913544.1"/>
    </source>
</evidence>
<evidence type="ECO:0000313" key="2">
    <source>
        <dbReference type="Proteomes" id="UP001163321"/>
    </source>
</evidence>
<proteinExistence type="predicted"/>
<gene>
    <name evidence="1" type="ORF">PsorP6_005139</name>
</gene>
<name>A0ACC0W462_9STRA</name>
<accession>A0ACC0W462</accession>
<dbReference type="EMBL" id="CM047583">
    <property type="protein sequence ID" value="KAI9913544.1"/>
    <property type="molecule type" value="Genomic_DNA"/>
</dbReference>
<keyword evidence="2" id="KW-1185">Reference proteome</keyword>
<comment type="caution">
    <text evidence="1">The sequence shown here is derived from an EMBL/GenBank/DDBJ whole genome shotgun (WGS) entry which is preliminary data.</text>
</comment>
<organism evidence="1 2">
    <name type="scientific">Peronosclerospora sorghi</name>
    <dbReference type="NCBI Taxonomy" id="230839"/>
    <lineage>
        <taxon>Eukaryota</taxon>
        <taxon>Sar</taxon>
        <taxon>Stramenopiles</taxon>
        <taxon>Oomycota</taxon>
        <taxon>Peronosporomycetes</taxon>
        <taxon>Peronosporales</taxon>
        <taxon>Peronosporaceae</taxon>
        <taxon>Peronosclerospora</taxon>
    </lineage>
</organism>
<dbReference type="Proteomes" id="UP001163321">
    <property type="component" value="Chromosome 4"/>
</dbReference>
<protein>
    <submittedName>
        <fullName evidence="1">Uncharacterized protein</fullName>
    </submittedName>
</protein>